<dbReference type="Gene3D" id="3.40.50.720">
    <property type="entry name" value="NAD(P)-binding Rossmann-like Domain"/>
    <property type="match status" value="2"/>
</dbReference>
<sequence>MPRLEGKIALVTGAASGIGRAVVAAFLKHGAKVVTIDLHTPEDPEEAFPVTEDLEHVEGDVRDPHTWAIAFSTAKANYGAHPNILVNNAGVLRNHSLADMSDDDWDVVFGTNFVSALKGSQQFIRYLVDEGRTGAIVNVSSIAGERVFPNCTAYNISKAALSHLTRVAAAEYADKGIRVNAVAPGNTVTGMTRTTTYANADVASKLMQHTPIKRWATADEVASSVVYLASDDASGREIAALYAQNGARIVGIDLAPPREAAAAIDGLEFVQGDVTKPETFLQAIEAGRKAFGKTPNVLVNAAGVPSGGKSLHEFEDSEWEKVFAVNYWAPLRGMREFIKALLAEKAPGAIVNISSMLGHRPLAETGPYCVSKAALSHLTKVTAQEYGQHNIRVNALAPGIIETPMTRDDHTHNALDKFVAHTAVKRWGLPQEVGQGAVFLASDDASYITGQILFVDGGIN</sequence>
<dbReference type="PRINTS" id="PR00080">
    <property type="entry name" value="SDRFAMILY"/>
</dbReference>
<name>A0AAF1BGZ3_9TREE</name>
<dbReference type="PANTHER" id="PTHR42760:SF115">
    <property type="entry name" value="3-OXOACYL-[ACYL-CARRIER-PROTEIN] REDUCTASE FABG"/>
    <property type="match status" value="1"/>
</dbReference>
<dbReference type="Proteomes" id="UP000827549">
    <property type="component" value="Chromosome 3"/>
</dbReference>
<dbReference type="InterPro" id="IPR020904">
    <property type="entry name" value="Sc_DH/Rdtase_CS"/>
</dbReference>
<comment type="similarity">
    <text evidence="1 4">Belongs to the short-chain dehydrogenases/reductases (SDR) family.</text>
</comment>
<proteinExistence type="inferred from homology"/>
<dbReference type="SUPFAM" id="SSF51735">
    <property type="entry name" value="NAD(P)-binding Rossmann-fold domains"/>
    <property type="match status" value="2"/>
</dbReference>
<evidence type="ECO:0000313" key="6">
    <source>
        <dbReference type="EMBL" id="WOO80441.1"/>
    </source>
</evidence>
<gene>
    <name evidence="6" type="primary">fabG_3</name>
    <name evidence="6" type="ORF">LOC62_03G003960</name>
</gene>
<dbReference type="InterPro" id="IPR036291">
    <property type="entry name" value="NAD(P)-bd_dom_sf"/>
</dbReference>
<dbReference type="SMART" id="SM00822">
    <property type="entry name" value="PKS_KR"/>
    <property type="match status" value="1"/>
</dbReference>
<keyword evidence="7" id="KW-1185">Reference proteome</keyword>
<feature type="domain" description="Ketoreductase" evidence="5">
    <location>
        <begin position="7"/>
        <end position="191"/>
    </location>
</feature>
<evidence type="ECO:0000256" key="1">
    <source>
        <dbReference type="ARBA" id="ARBA00006484"/>
    </source>
</evidence>
<dbReference type="Pfam" id="PF13561">
    <property type="entry name" value="adh_short_C2"/>
    <property type="match status" value="1"/>
</dbReference>
<dbReference type="CDD" id="cd05233">
    <property type="entry name" value="SDR_c"/>
    <property type="match status" value="2"/>
</dbReference>
<evidence type="ECO:0000259" key="5">
    <source>
        <dbReference type="SMART" id="SM00822"/>
    </source>
</evidence>
<reference evidence="6" key="1">
    <citation type="submission" date="2023-10" db="EMBL/GenBank/DDBJ databases">
        <authorList>
            <person name="Noh H."/>
        </authorList>
    </citation>
    <scope>NUCLEOTIDE SEQUENCE</scope>
    <source>
        <strain evidence="6">DUCC4014</strain>
    </source>
</reference>
<dbReference type="PANTHER" id="PTHR42760">
    <property type="entry name" value="SHORT-CHAIN DEHYDROGENASES/REDUCTASES FAMILY MEMBER"/>
    <property type="match status" value="1"/>
</dbReference>
<dbReference type="InterPro" id="IPR057326">
    <property type="entry name" value="KR_dom"/>
</dbReference>
<evidence type="ECO:0000256" key="3">
    <source>
        <dbReference type="ARBA" id="ARBA00023002"/>
    </source>
</evidence>
<dbReference type="Pfam" id="PF00106">
    <property type="entry name" value="adh_short"/>
    <property type="match status" value="1"/>
</dbReference>
<evidence type="ECO:0000256" key="4">
    <source>
        <dbReference type="RuleBase" id="RU000363"/>
    </source>
</evidence>
<organism evidence="6 7">
    <name type="scientific">Vanrija pseudolonga</name>
    <dbReference type="NCBI Taxonomy" id="143232"/>
    <lineage>
        <taxon>Eukaryota</taxon>
        <taxon>Fungi</taxon>
        <taxon>Dikarya</taxon>
        <taxon>Basidiomycota</taxon>
        <taxon>Agaricomycotina</taxon>
        <taxon>Tremellomycetes</taxon>
        <taxon>Trichosporonales</taxon>
        <taxon>Trichosporonaceae</taxon>
        <taxon>Vanrija</taxon>
    </lineage>
</organism>
<dbReference type="GO" id="GO:0016616">
    <property type="term" value="F:oxidoreductase activity, acting on the CH-OH group of donors, NAD or NADP as acceptor"/>
    <property type="evidence" value="ECO:0007669"/>
    <property type="project" value="TreeGrafter"/>
</dbReference>
<accession>A0AAF1BGZ3</accession>
<dbReference type="EMBL" id="CP086716">
    <property type="protein sequence ID" value="WOO80441.1"/>
    <property type="molecule type" value="Genomic_DNA"/>
</dbReference>
<dbReference type="RefSeq" id="XP_062626473.1">
    <property type="nucleotide sequence ID" value="XM_062770489.1"/>
</dbReference>
<protein>
    <submittedName>
        <fullName evidence="6">3-oxoacyl-[acyl-carrier-protein] reductase FabG</fullName>
    </submittedName>
</protein>
<dbReference type="PRINTS" id="PR00081">
    <property type="entry name" value="GDHRDH"/>
</dbReference>
<dbReference type="FunFam" id="3.40.50.720:FF:000084">
    <property type="entry name" value="Short-chain dehydrogenase reductase"/>
    <property type="match status" value="2"/>
</dbReference>
<dbReference type="GeneID" id="87807201"/>
<evidence type="ECO:0000313" key="7">
    <source>
        <dbReference type="Proteomes" id="UP000827549"/>
    </source>
</evidence>
<dbReference type="InterPro" id="IPR002347">
    <property type="entry name" value="SDR_fam"/>
</dbReference>
<evidence type="ECO:0000256" key="2">
    <source>
        <dbReference type="ARBA" id="ARBA00022857"/>
    </source>
</evidence>
<dbReference type="AlphaFoldDB" id="A0AAF1BGZ3"/>
<keyword evidence="2" id="KW-0521">NADP</keyword>
<dbReference type="PROSITE" id="PS00061">
    <property type="entry name" value="ADH_SHORT"/>
    <property type="match status" value="2"/>
</dbReference>
<keyword evidence="3" id="KW-0560">Oxidoreductase</keyword>